<dbReference type="Proteomes" id="UP000235116">
    <property type="component" value="Chromosome"/>
</dbReference>
<dbReference type="EMBL" id="CP022684">
    <property type="protein sequence ID" value="AUM14126.1"/>
    <property type="molecule type" value="Genomic_DNA"/>
</dbReference>
<keyword evidence="2" id="KW-1185">Reference proteome</keyword>
<gene>
    <name evidence="1" type="ORF">Kalk_17600</name>
</gene>
<dbReference type="KEGG" id="kak:Kalk_17600"/>
<name>A0A2K9LP46_9GAMM</name>
<evidence type="ECO:0000313" key="2">
    <source>
        <dbReference type="Proteomes" id="UP000235116"/>
    </source>
</evidence>
<reference evidence="2" key="1">
    <citation type="submission" date="2017-08" db="EMBL/GenBank/DDBJ databases">
        <title>Direct submision.</title>
        <authorList>
            <person name="Kim S.-J."/>
            <person name="Rhee S.-K."/>
        </authorList>
    </citation>
    <scope>NUCLEOTIDE SEQUENCE [LARGE SCALE GENOMIC DNA]</scope>
    <source>
        <strain evidence="2">GI5</strain>
    </source>
</reference>
<accession>A0A2K9LP46</accession>
<protein>
    <submittedName>
        <fullName evidence="1">Uncharacterized protein</fullName>
    </submittedName>
</protein>
<dbReference type="AlphaFoldDB" id="A0A2K9LP46"/>
<evidence type="ECO:0000313" key="1">
    <source>
        <dbReference type="EMBL" id="AUM14126.1"/>
    </source>
</evidence>
<dbReference type="OrthoDB" id="9882091at2"/>
<sequence>MNRLSVDVELLRELLNAASRTALTHRGSEHESYVLGQLEATANMAYVLVAGSGHDELEMLCQQLALDALSRYSELSGGMGGAVSKSITTMSTSV</sequence>
<proteinExistence type="predicted"/>
<organism evidence="1 2">
    <name type="scientific">Ketobacter alkanivorans</name>
    <dbReference type="NCBI Taxonomy" id="1917421"/>
    <lineage>
        <taxon>Bacteria</taxon>
        <taxon>Pseudomonadati</taxon>
        <taxon>Pseudomonadota</taxon>
        <taxon>Gammaproteobacteria</taxon>
        <taxon>Pseudomonadales</taxon>
        <taxon>Ketobacteraceae</taxon>
        <taxon>Ketobacter</taxon>
    </lineage>
</organism>
<dbReference type="RefSeq" id="WP_101895501.1">
    <property type="nucleotide sequence ID" value="NZ_CP022684.1"/>
</dbReference>